<sequence length="165" mass="18455">MAFEIGKDDTLLSLPHGEASQGLASLIEGCRRTLWLRLPLLDGLTADSAVCDAIKTLAISSERVDIRILFDSQEAAIRDGHRLIHLARRLPSRLQLRQTQQDDRDELACHAIGDGTGLFEAKGWPRPARIHLCGHRLPQAPRLARDFQTIWERAGGNPELRELKL</sequence>
<organism evidence="2 3">
    <name type="scientific">Alcanivorax nanhaiticus</name>
    <dbReference type="NCBI Taxonomy" id="1177154"/>
    <lineage>
        <taxon>Bacteria</taxon>
        <taxon>Pseudomonadati</taxon>
        <taxon>Pseudomonadota</taxon>
        <taxon>Gammaproteobacteria</taxon>
        <taxon>Oceanospirillales</taxon>
        <taxon>Alcanivoracaceae</taxon>
        <taxon>Alcanivorax</taxon>
    </lineage>
</organism>
<evidence type="ECO:0000313" key="2">
    <source>
        <dbReference type="EMBL" id="KGD65902.1"/>
    </source>
</evidence>
<dbReference type="AlphaFoldDB" id="A0A095SMU0"/>
<gene>
    <name evidence="2" type="ORF">Y5S_01126</name>
</gene>
<dbReference type="PATRIC" id="fig|1177154.3.peg.1141"/>
<dbReference type="eggNOG" id="COG2153">
    <property type="taxonomic scope" value="Bacteria"/>
</dbReference>
<name>A0A095SMU0_9GAMM</name>
<dbReference type="RefSeq" id="WP_035231161.1">
    <property type="nucleotide sequence ID" value="NZ_ARXV01000003.1"/>
</dbReference>
<dbReference type="Pfam" id="PF25559">
    <property type="entry name" value="DUF7931"/>
    <property type="match status" value="1"/>
</dbReference>
<dbReference type="EMBL" id="ARXV01000003">
    <property type="protein sequence ID" value="KGD65902.1"/>
    <property type="molecule type" value="Genomic_DNA"/>
</dbReference>
<dbReference type="STRING" id="1177154.Y5S_01126"/>
<protein>
    <recommendedName>
        <fullName evidence="1">DUF7931 domain-containing protein</fullName>
    </recommendedName>
</protein>
<feature type="domain" description="DUF7931" evidence="1">
    <location>
        <begin position="18"/>
        <end position="163"/>
    </location>
</feature>
<dbReference type="OrthoDB" id="6080223at2"/>
<reference evidence="2 3" key="1">
    <citation type="submission" date="2012-09" db="EMBL/GenBank/DDBJ databases">
        <title>Genome Sequence of alkane-degrading Bacterium Alcanivorax sp. 19-m-6.</title>
        <authorList>
            <person name="Lai Q."/>
            <person name="Shao Z."/>
        </authorList>
    </citation>
    <scope>NUCLEOTIDE SEQUENCE [LARGE SCALE GENOMIC DNA]</scope>
    <source>
        <strain evidence="2 3">19-m-6</strain>
    </source>
</reference>
<accession>A0A095SMU0</accession>
<evidence type="ECO:0000313" key="3">
    <source>
        <dbReference type="Proteomes" id="UP000029444"/>
    </source>
</evidence>
<dbReference type="Proteomes" id="UP000029444">
    <property type="component" value="Unassembled WGS sequence"/>
</dbReference>
<proteinExistence type="predicted"/>
<evidence type="ECO:0000259" key="1">
    <source>
        <dbReference type="Pfam" id="PF25559"/>
    </source>
</evidence>
<keyword evidence="3" id="KW-1185">Reference proteome</keyword>
<dbReference type="InterPro" id="IPR057691">
    <property type="entry name" value="DUF7931"/>
</dbReference>
<comment type="caution">
    <text evidence="2">The sequence shown here is derived from an EMBL/GenBank/DDBJ whole genome shotgun (WGS) entry which is preliminary data.</text>
</comment>